<dbReference type="InterPro" id="IPR042088">
    <property type="entry name" value="OligoPept_F_C"/>
</dbReference>
<keyword evidence="3 6" id="KW-0378">Hydrolase</keyword>
<dbReference type="GO" id="GO:0006508">
    <property type="term" value="P:proteolysis"/>
    <property type="evidence" value="ECO:0007669"/>
    <property type="project" value="UniProtKB-KW"/>
</dbReference>
<evidence type="ECO:0000313" key="10">
    <source>
        <dbReference type="Proteomes" id="UP000748332"/>
    </source>
</evidence>
<dbReference type="InterPro" id="IPR001567">
    <property type="entry name" value="Pept_M3A_M3B_dom"/>
</dbReference>
<evidence type="ECO:0000256" key="4">
    <source>
        <dbReference type="ARBA" id="ARBA00022833"/>
    </source>
</evidence>
<evidence type="ECO:0000256" key="3">
    <source>
        <dbReference type="ARBA" id="ARBA00022801"/>
    </source>
</evidence>
<dbReference type="EMBL" id="JAGQLM010000152">
    <property type="protein sequence ID" value="MCA9375345.1"/>
    <property type="molecule type" value="Genomic_DNA"/>
</dbReference>
<feature type="domain" description="Peptidase M3A/M3B catalytic" evidence="8">
    <location>
        <begin position="1"/>
        <end position="206"/>
    </location>
</feature>
<evidence type="ECO:0000256" key="2">
    <source>
        <dbReference type="ARBA" id="ARBA00022723"/>
    </source>
</evidence>
<sequence>MNYTGAPRDVMTLAHELGHGIHNVLSSKQSFVNYHSSTAVAEIASIFCEGIVFDSLYQKTTDPLAKMNMLANRIQSSFATVFRQIAFYLFESDIHTHRLKQGTLSVEELNEYFMERLQAMFRKGLTLTKDHGYLWGVVSHFYWFNFYVFAYSMGELLTLSLMAEYRREGKSFLNGYIQALETGGSANPYDITKMMGVDISDKKFWDGGIRLLDELVREFELLSDTYNRQ</sequence>
<keyword evidence="7" id="KW-1133">Transmembrane helix</keyword>
<evidence type="ECO:0000256" key="7">
    <source>
        <dbReference type="SAM" id="Phobius"/>
    </source>
</evidence>
<gene>
    <name evidence="9" type="ORF">KC622_03375</name>
</gene>
<keyword evidence="1 6" id="KW-0645">Protease</keyword>
<name>A0A955HYG8_9BACT</name>
<dbReference type="InterPro" id="IPR045090">
    <property type="entry name" value="Pept_M3A_M3B"/>
</dbReference>
<keyword evidence="7" id="KW-0812">Transmembrane</keyword>
<evidence type="ECO:0000256" key="1">
    <source>
        <dbReference type="ARBA" id="ARBA00022670"/>
    </source>
</evidence>
<dbReference type="SUPFAM" id="SSF55486">
    <property type="entry name" value="Metalloproteases ('zincins'), catalytic domain"/>
    <property type="match status" value="1"/>
</dbReference>
<dbReference type="Proteomes" id="UP000748332">
    <property type="component" value="Unassembled WGS sequence"/>
</dbReference>
<keyword evidence="4 6" id="KW-0862">Zinc</keyword>
<dbReference type="GO" id="GO:0046872">
    <property type="term" value="F:metal ion binding"/>
    <property type="evidence" value="ECO:0007669"/>
    <property type="project" value="UniProtKB-UniRule"/>
</dbReference>
<protein>
    <recommendedName>
        <fullName evidence="8">Peptidase M3A/M3B catalytic domain-containing protein</fullName>
    </recommendedName>
</protein>
<dbReference type="GO" id="GO:0006518">
    <property type="term" value="P:peptide metabolic process"/>
    <property type="evidence" value="ECO:0007669"/>
    <property type="project" value="TreeGrafter"/>
</dbReference>
<keyword evidence="5 6" id="KW-0482">Metalloprotease</keyword>
<evidence type="ECO:0000313" key="9">
    <source>
        <dbReference type="EMBL" id="MCA9375345.1"/>
    </source>
</evidence>
<dbReference type="AlphaFoldDB" id="A0A955HYG8"/>
<dbReference type="PANTHER" id="PTHR11804:SF5">
    <property type="entry name" value="OLIGOENDOPEPTIDASE F"/>
    <property type="match status" value="1"/>
</dbReference>
<comment type="cofactor">
    <cofactor evidence="6">
        <name>Zn(2+)</name>
        <dbReference type="ChEBI" id="CHEBI:29105"/>
    </cofactor>
    <text evidence="6">Binds 1 zinc ion.</text>
</comment>
<reference evidence="9" key="2">
    <citation type="journal article" date="2021" name="Microbiome">
        <title>Successional dynamics and alternative stable states in a saline activated sludge microbial community over 9 years.</title>
        <authorList>
            <person name="Wang Y."/>
            <person name="Ye J."/>
            <person name="Ju F."/>
            <person name="Liu L."/>
            <person name="Boyd J.A."/>
            <person name="Deng Y."/>
            <person name="Parks D.H."/>
            <person name="Jiang X."/>
            <person name="Yin X."/>
            <person name="Woodcroft B.J."/>
            <person name="Tyson G.W."/>
            <person name="Hugenholtz P."/>
            <person name="Polz M.F."/>
            <person name="Zhang T."/>
        </authorList>
    </citation>
    <scope>NUCLEOTIDE SEQUENCE</scope>
    <source>
        <strain evidence="9">HKST-UBA16</strain>
    </source>
</reference>
<comment type="caution">
    <text evidence="9">The sequence shown here is derived from an EMBL/GenBank/DDBJ whole genome shotgun (WGS) entry which is preliminary data.</text>
</comment>
<dbReference type="Gene3D" id="1.10.1370.20">
    <property type="entry name" value="Oligoendopeptidase f, C-terminal domain"/>
    <property type="match status" value="1"/>
</dbReference>
<evidence type="ECO:0000256" key="6">
    <source>
        <dbReference type="RuleBase" id="RU003435"/>
    </source>
</evidence>
<dbReference type="Pfam" id="PF01432">
    <property type="entry name" value="Peptidase_M3"/>
    <property type="match status" value="1"/>
</dbReference>
<evidence type="ECO:0000256" key="5">
    <source>
        <dbReference type="ARBA" id="ARBA00023049"/>
    </source>
</evidence>
<proteinExistence type="inferred from homology"/>
<accession>A0A955HYG8</accession>
<organism evidence="9 10">
    <name type="scientific">Candidatus Dojkabacteria bacterium</name>
    <dbReference type="NCBI Taxonomy" id="2099670"/>
    <lineage>
        <taxon>Bacteria</taxon>
        <taxon>Candidatus Dojkabacteria</taxon>
    </lineage>
</organism>
<keyword evidence="7" id="KW-0472">Membrane</keyword>
<keyword evidence="2 6" id="KW-0479">Metal-binding</keyword>
<evidence type="ECO:0000259" key="8">
    <source>
        <dbReference type="Pfam" id="PF01432"/>
    </source>
</evidence>
<feature type="transmembrane region" description="Helical" evidence="7">
    <location>
        <begin position="141"/>
        <end position="163"/>
    </location>
</feature>
<comment type="similarity">
    <text evidence="6">Belongs to the peptidase M3 family.</text>
</comment>
<reference evidence="9" key="1">
    <citation type="submission" date="2020-04" db="EMBL/GenBank/DDBJ databases">
        <authorList>
            <person name="Zhang T."/>
        </authorList>
    </citation>
    <scope>NUCLEOTIDE SEQUENCE</scope>
    <source>
        <strain evidence="9">HKST-UBA16</strain>
    </source>
</reference>
<dbReference type="PANTHER" id="PTHR11804">
    <property type="entry name" value="PROTEASE M3 THIMET OLIGOPEPTIDASE-RELATED"/>
    <property type="match status" value="1"/>
</dbReference>
<dbReference type="GO" id="GO:0004222">
    <property type="term" value="F:metalloendopeptidase activity"/>
    <property type="evidence" value="ECO:0007669"/>
    <property type="project" value="InterPro"/>
</dbReference>